<reference evidence="2" key="1">
    <citation type="journal article" date="2019" name="Nat. Commun.">
        <title>The genome of broomcorn millet.</title>
        <authorList>
            <person name="Zou C."/>
            <person name="Miki D."/>
            <person name="Li D."/>
            <person name="Tang Q."/>
            <person name="Xiao L."/>
            <person name="Rajput S."/>
            <person name="Deng P."/>
            <person name="Jia W."/>
            <person name="Huang R."/>
            <person name="Zhang M."/>
            <person name="Sun Y."/>
            <person name="Hu J."/>
            <person name="Fu X."/>
            <person name="Schnable P.S."/>
            <person name="Li F."/>
            <person name="Zhang H."/>
            <person name="Feng B."/>
            <person name="Zhu X."/>
            <person name="Liu R."/>
            <person name="Schnable J.C."/>
            <person name="Zhu J.-K."/>
            <person name="Zhang H."/>
        </authorList>
    </citation>
    <scope>NUCLEOTIDE SEQUENCE [LARGE SCALE GENOMIC DNA]</scope>
</reference>
<comment type="caution">
    <text evidence="1">The sequence shown here is derived from an EMBL/GenBank/DDBJ whole genome shotgun (WGS) entry which is preliminary data.</text>
</comment>
<dbReference type="SUPFAM" id="SSF49599">
    <property type="entry name" value="TRAF domain-like"/>
    <property type="match status" value="1"/>
</dbReference>
<evidence type="ECO:0000313" key="2">
    <source>
        <dbReference type="Proteomes" id="UP000275267"/>
    </source>
</evidence>
<dbReference type="STRING" id="4540.A0A3L6Q778"/>
<evidence type="ECO:0000313" key="1">
    <source>
        <dbReference type="EMBL" id="RLM74472.1"/>
    </source>
</evidence>
<dbReference type="InterPro" id="IPR008974">
    <property type="entry name" value="TRAF-like"/>
</dbReference>
<organism evidence="1 2">
    <name type="scientific">Panicum miliaceum</name>
    <name type="common">Proso millet</name>
    <name type="synonym">Broomcorn millet</name>
    <dbReference type="NCBI Taxonomy" id="4540"/>
    <lineage>
        <taxon>Eukaryota</taxon>
        <taxon>Viridiplantae</taxon>
        <taxon>Streptophyta</taxon>
        <taxon>Embryophyta</taxon>
        <taxon>Tracheophyta</taxon>
        <taxon>Spermatophyta</taxon>
        <taxon>Magnoliopsida</taxon>
        <taxon>Liliopsida</taxon>
        <taxon>Poales</taxon>
        <taxon>Poaceae</taxon>
        <taxon>PACMAD clade</taxon>
        <taxon>Panicoideae</taxon>
        <taxon>Panicodae</taxon>
        <taxon>Paniceae</taxon>
        <taxon>Panicinae</taxon>
        <taxon>Panicum</taxon>
        <taxon>Panicum sect. Panicum</taxon>
    </lineage>
</organism>
<dbReference type="OrthoDB" id="685261at2759"/>
<protein>
    <submittedName>
        <fullName evidence="1">Uncharacterized protein</fullName>
    </submittedName>
</protein>
<dbReference type="Gene3D" id="2.60.210.10">
    <property type="entry name" value="Apoptosis, Tumor Necrosis Factor Receptor Associated Protein 2, Chain A"/>
    <property type="match status" value="1"/>
</dbReference>
<proteinExistence type="predicted"/>
<gene>
    <name evidence="1" type="ORF">C2845_PM15G17800</name>
</gene>
<dbReference type="AlphaFoldDB" id="A0A3L6Q778"/>
<sequence>MRASMFDSCSFTHQFKLNFEETKHVAIGHFVSSGDISAGGHLRSLDCYPRGKREEDKGEYLSIFLQHESEYPRC</sequence>
<keyword evidence="2" id="KW-1185">Reference proteome</keyword>
<accession>A0A3L6Q778</accession>
<dbReference type="EMBL" id="PQIB02000013">
    <property type="protein sequence ID" value="RLM74472.1"/>
    <property type="molecule type" value="Genomic_DNA"/>
</dbReference>
<dbReference type="Proteomes" id="UP000275267">
    <property type="component" value="Unassembled WGS sequence"/>
</dbReference>
<name>A0A3L6Q778_PANMI</name>